<dbReference type="Proteomes" id="UP000286482">
    <property type="component" value="Unassembled WGS sequence"/>
</dbReference>
<name>A0A420ENA4_9ALTE</name>
<accession>A0A420ENA4</accession>
<reference evidence="1 2" key="1">
    <citation type="submission" date="2018-09" db="EMBL/GenBank/DDBJ databases">
        <authorList>
            <person name="Wang Z."/>
        </authorList>
    </citation>
    <scope>NUCLEOTIDE SEQUENCE [LARGE SCALE GENOMIC DNA]</scope>
    <source>
        <strain evidence="1 2">ALS 81</strain>
    </source>
</reference>
<comment type="caution">
    <text evidence="1">The sequence shown here is derived from an EMBL/GenBank/DDBJ whole genome shotgun (WGS) entry which is preliminary data.</text>
</comment>
<evidence type="ECO:0000313" key="1">
    <source>
        <dbReference type="EMBL" id="RKF22133.1"/>
    </source>
</evidence>
<protein>
    <recommendedName>
        <fullName evidence="3">DUF2383 domain-containing protein</fullName>
    </recommendedName>
</protein>
<dbReference type="AlphaFoldDB" id="A0A420ENA4"/>
<organism evidence="1 2">
    <name type="scientific">Alginatibacterium sediminis</name>
    <dbReference type="NCBI Taxonomy" id="2164068"/>
    <lineage>
        <taxon>Bacteria</taxon>
        <taxon>Pseudomonadati</taxon>
        <taxon>Pseudomonadota</taxon>
        <taxon>Gammaproteobacteria</taxon>
        <taxon>Alteromonadales</taxon>
        <taxon>Alteromonadaceae</taxon>
        <taxon>Alginatibacterium</taxon>
    </lineage>
</organism>
<dbReference type="EMBL" id="RAQO01000001">
    <property type="protein sequence ID" value="RKF22133.1"/>
    <property type="molecule type" value="Genomic_DNA"/>
</dbReference>
<sequence>MRFQQLSDLFKHMLVCRESLASSYHQLGAQASFEKTRILLHYLEERERKGLSYYQTLIDDSPNDIAQTWVDLSSDTDTLAQIKDVNLNQYMDADAILTWVMLIEDQLLALLEQAQQSLGLGHAKESLGQVIEHHNNRQHQLVHAVHRLDDM</sequence>
<evidence type="ECO:0008006" key="3">
    <source>
        <dbReference type="Google" id="ProtNLM"/>
    </source>
</evidence>
<gene>
    <name evidence="1" type="ORF">DBZ36_00365</name>
</gene>
<keyword evidence="2" id="KW-1185">Reference proteome</keyword>
<proteinExistence type="predicted"/>
<dbReference type="RefSeq" id="WP_120352936.1">
    <property type="nucleotide sequence ID" value="NZ_RAQO01000001.1"/>
</dbReference>
<dbReference type="OrthoDB" id="278693at2"/>
<evidence type="ECO:0000313" key="2">
    <source>
        <dbReference type="Proteomes" id="UP000286482"/>
    </source>
</evidence>